<protein>
    <submittedName>
        <fullName evidence="3">Oxidoreductase</fullName>
    </submittedName>
</protein>
<sequence length="173" mass="18459">MPLSLPLRRIAALAAFAICAAILPARAEMAAPTGEVILTVSGTIAETNSPEGAAFDMEMLQALPAISFETTTTWTEGPHTFEGVPLKTLLDAVGAEGGKITATALNSYSVDIPLDAVEDAAPIIAYHIDGETFSRRDKGPLWIVFPYDSSDKYQSELVYGWSIWQLAGLTISN</sequence>
<dbReference type="AlphaFoldDB" id="A0A6M1TPD0"/>
<organism evidence="3 4">
    <name type="scientific">Paragemmobacter kunshanensis</name>
    <dbReference type="NCBI Taxonomy" id="2583234"/>
    <lineage>
        <taxon>Bacteria</taxon>
        <taxon>Pseudomonadati</taxon>
        <taxon>Pseudomonadota</taxon>
        <taxon>Alphaproteobacteria</taxon>
        <taxon>Rhodobacterales</taxon>
        <taxon>Paracoccaceae</taxon>
        <taxon>Paragemmobacter</taxon>
    </lineage>
</organism>
<dbReference type="InterPro" id="IPR036374">
    <property type="entry name" value="OxRdtase_Mopterin-bd_sf"/>
</dbReference>
<feature type="signal peptide" evidence="1">
    <location>
        <begin position="1"/>
        <end position="27"/>
    </location>
</feature>
<proteinExistence type="predicted"/>
<feature type="chain" id="PRO_5026894832" evidence="1">
    <location>
        <begin position="28"/>
        <end position="173"/>
    </location>
</feature>
<evidence type="ECO:0000313" key="3">
    <source>
        <dbReference type="EMBL" id="NGQ90018.1"/>
    </source>
</evidence>
<dbReference type="EMBL" id="JAALFE010000003">
    <property type="protein sequence ID" value="NGQ90018.1"/>
    <property type="molecule type" value="Genomic_DNA"/>
</dbReference>
<keyword evidence="4" id="KW-1185">Reference proteome</keyword>
<evidence type="ECO:0000313" key="4">
    <source>
        <dbReference type="Proteomes" id="UP000474758"/>
    </source>
</evidence>
<evidence type="ECO:0000259" key="2">
    <source>
        <dbReference type="Pfam" id="PF00174"/>
    </source>
</evidence>
<evidence type="ECO:0000256" key="1">
    <source>
        <dbReference type="SAM" id="SignalP"/>
    </source>
</evidence>
<dbReference type="Proteomes" id="UP000474758">
    <property type="component" value="Unassembled WGS sequence"/>
</dbReference>
<dbReference type="RefSeq" id="WP_165047244.1">
    <property type="nucleotide sequence ID" value="NZ_JAALFE010000003.1"/>
</dbReference>
<dbReference type="Gene3D" id="3.90.420.10">
    <property type="entry name" value="Oxidoreductase, molybdopterin-binding domain"/>
    <property type="match status" value="1"/>
</dbReference>
<comment type="caution">
    <text evidence="3">The sequence shown here is derived from an EMBL/GenBank/DDBJ whole genome shotgun (WGS) entry which is preliminary data.</text>
</comment>
<gene>
    <name evidence="3" type="ORF">G5V65_03860</name>
</gene>
<dbReference type="SUPFAM" id="SSF56524">
    <property type="entry name" value="Oxidoreductase molybdopterin-binding domain"/>
    <property type="match status" value="1"/>
</dbReference>
<keyword evidence="1" id="KW-0732">Signal</keyword>
<feature type="domain" description="Oxidoreductase molybdopterin-binding" evidence="2">
    <location>
        <begin position="76"/>
        <end position="146"/>
    </location>
</feature>
<dbReference type="Pfam" id="PF00174">
    <property type="entry name" value="Oxidored_molyb"/>
    <property type="match status" value="1"/>
</dbReference>
<dbReference type="InterPro" id="IPR000572">
    <property type="entry name" value="OxRdtase_Mopterin-bd_dom"/>
</dbReference>
<name>A0A6M1TPD0_9RHOB</name>
<accession>A0A6M1TPD0</accession>
<reference evidence="3 4" key="1">
    <citation type="submission" date="2020-02" db="EMBL/GenBank/DDBJ databases">
        <title>Rhodobacter translucens sp. nov., a novel bacterium isolated from activated sludge.</title>
        <authorList>
            <person name="Liu J."/>
        </authorList>
    </citation>
    <scope>NUCLEOTIDE SEQUENCE [LARGE SCALE GENOMIC DNA]</scope>
    <source>
        <strain evidence="3 4">HX-7-19</strain>
    </source>
</reference>